<organism evidence="2 3">
    <name type="scientific">Mesorhizobium retamae</name>
    <dbReference type="NCBI Taxonomy" id="2912854"/>
    <lineage>
        <taxon>Bacteria</taxon>
        <taxon>Pseudomonadati</taxon>
        <taxon>Pseudomonadota</taxon>
        <taxon>Alphaproteobacteria</taxon>
        <taxon>Hyphomicrobiales</taxon>
        <taxon>Phyllobacteriaceae</taxon>
        <taxon>Mesorhizobium</taxon>
    </lineage>
</organism>
<accession>A0ABS9QG15</accession>
<evidence type="ECO:0000256" key="1">
    <source>
        <dbReference type="SAM" id="Phobius"/>
    </source>
</evidence>
<dbReference type="EMBL" id="JAKREW010000009">
    <property type="protein sequence ID" value="MCG7505783.1"/>
    <property type="molecule type" value="Genomic_DNA"/>
</dbReference>
<comment type="caution">
    <text evidence="2">The sequence shown here is derived from an EMBL/GenBank/DDBJ whole genome shotgun (WGS) entry which is preliminary data.</text>
</comment>
<evidence type="ECO:0000313" key="3">
    <source>
        <dbReference type="Proteomes" id="UP001201701"/>
    </source>
</evidence>
<keyword evidence="1" id="KW-0472">Membrane</keyword>
<gene>
    <name evidence="2" type="ORF">L4923_12240</name>
</gene>
<dbReference type="RefSeq" id="WP_162839650.1">
    <property type="nucleotide sequence ID" value="NZ_JAKREW010000009.1"/>
</dbReference>
<keyword evidence="1" id="KW-1133">Transmembrane helix</keyword>
<dbReference type="Proteomes" id="UP001201701">
    <property type="component" value="Unassembled WGS sequence"/>
</dbReference>
<reference evidence="2 3" key="1">
    <citation type="submission" date="2022-02" db="EMBL/GenBank/DDBJ databases">
        <title>Draft genome sequence of Mezorhizobium retamae strain IRAMC:0171 isolated from Retama raetam nodules.</title>
        <authorList>
            <person name="Bengaied R."/>
            <person name="Sbissi I."/>
            <person name="Huber K."/>
            <person name="Ghodbane F."/>
            <person name="Nouioui I."/>
            <person name="Tarhouni M."/>
            <person name="Gtari M."/>
        </authorList>
    </citation>
    <scope>NUCLEOTIDE SEQUENCE [LARGE SCALE GENOMIC DNA]</scope>
    <source>
        <strain evidence="2 3">IRAMC:0171</strain>
    </source>
</reference>
<evidence type="ECO:0000313" key="2">
    <source>
        <dbReference type="EMBL" id="MCG7505783.1"/>
    </source>
</evidence>
<name>A0ABS9QG15_9HYPH</name>
<protein>
    <recommendedName>
        <fullName evidence="4">DUF1328 domain-containing protein</fullName>
    </recommendedName>
</protein>
<proteinExistence type="predicted"/>
<sequence length="56" mass="5837">MNLSAPTQIVFIITVVIAVIALLMGLGVFSLGAISAFWVMTLAYVILAVACLLRGA</sequence>
<keyword evidence="3" id="KW-1185">Reference proteome</keyword>
<keyword evidence="1" id="KW-0812">Transmembrane</keyword>
<evidence type="ECO:0008006" key="4">
    <source>
        <dbReference type="Google" id="ProtNLM"/>
    </source>
</evidence>
<feature type="transmembrane region" description="Helical" evidence="1">
    <location>
        <begin position="35"/>
        <end position="53"/>
    </location>
</feature>
<feature type="transmembrane region" description="Helical" evidence="1">
    <location>
        <begin position="9"/>
        <end position="29"/>
    </location>
</feature>